<organism evidence="2 3">
    <name type="scientific">Parafrankia irregularis</name>
    <dbReference type="NCBI Taxonomy" id="795642"/>
    <lineage>
        <taxon>Bacteria</taxon>
        <taxon>Bacillati</taxon>
        <taxon>Actinomycetota</taxon>
        <taxon>Actinomycetes</taxon>
        <taxon>Frankiales</taxon>
        <taxon>Frankiaceae</taxon>
        <taxon>Parafrankia</taxon>
    </lineage>
</organism>
<evidence type="ECO:0000256" key="1">
    <source>
        <dbReference type="SAM" id="SignalP"/>
    </source>
</evidence>
<dbReference type="PROSITE" id="PS51257">
    <property type="entry name" value="PROKAR_LIPOPROTEIN"/>
    <property type="match status" value="1"/>
</dbReference>
<feature type="signal peptide" evidence="1">
    <location>
        <begin position="1"/>
        <end position="17"/>
    </location>
</feature>
<gene>
    <name evidence="2" type="ORF">Ga0074812_107316</name>
</gene>
<keyword evidence="3" id="KW-1185">Reference proteome</keyword>
<reference evidence="3" key="1">
    <citation type="submission" date="2015-11" db="EMBL/GenBank/DDBJ databases">
        <authorList>
            <person name="Varghese N."/>
        </authorList>
    </citation>
    <scope>NUCLEOTIDE SEQUENCE [LARGE SCALE GENOMIC DNA]</scope>
    <source>
        <strain evidence="3">DSM 45899</strain>
    </source>
</reference>
<dbReference type="Proteomes" id="UP000198802">
    <property type="component" value="Unassembled WGS sequence"/>
</dbReference>
<accession>A0A0S4QLI3</accession>
<evidence type="ECO:0000313" key="2">
    <source>
        <dbReference type="EMBL" id="CUU56432.1"/>
    </source>
</evidence>
<feature type="chain" id="PRO_5038390550" description="Lipoprotein" evidence="1">
    <location>
        <begin position="18"/>
        <end position="175"/>
    </location>
</feature>
<proteinExistence type="predicted"/>
<sequence length="175" mass="18432">MMRVVPVLGALVGVLLAAGCGALPDMSALDDECTRGDKRFAEKLDALTVLEIRPGGATLLADGAGHGCGDSTGYPYASRWYHTGISAEEIADFYRDALPAAGWKLRHADPIHAQQRVFRGARLCFTRPVDGVETYLSVGFPGALDAGPEDVLGAGPADVDLHVMADPEDGHVNNC</sequence>
<dbReference type="EMBL" id="FAOZ01000007">
    <property type="protein sequence ID" value="CUU56432.1"/>
    <property type="molecule type" value="Genomic_DNA"/>
</dbReference>
<name>A0A0S4QLI3_9ACTN</name>
<keyword evidence="1" id="KW-0732">Signal</keyword>
<evidence type="ECO:0000313" key="3">
    <source>
        <dbReference type="Proteomes" id="UP000198802"/>
    </source>
</evidence>
<protein>
    <recommendedName>
        <fullName evidence="4">Lipoprotein</fullName>
    </recommendedName>
</protein>
<dbReference type="AlphaFoldDB" id="A0A0S4QLI3"/>
<evidence type="ECO:0008006" key="4">
    <source>
        <dbReference type="Google" id="ProtNLM"/>
    </source>
</evidence>